<comment type="caution">
    <text evidence="5">The sequence shown here is derived from an EMBL/GenBank/DDBJ whole genome shotgun (WGS) entry which is preliminary data.</text>
</comment>
<evidence type="ECO:0000259" key="4">
    <source>
        <dbReference type="Pfam" id="PF02896"/>
    </source>
</evidence>
<dbReference type="SUPFAM" id="SSF51621">
    <property type="entry name" value="Phosphoenolpyruvate/pyruvate domain"/>
    <property type="match status" value="1"/>
</dbReference>
<dbReference type="PANTHER" id="PTHR43030:SF1">
    <property type="entry name" value="PHOSPHOENOLPYRUVATE SYNTHASE"/>
    <property type="match status" value="1"/>
</dbReference>
<dbReference type="InterPro" id="IPR015813">
    <property type="entry name" value="Pyrv/PenolPyrv_kinase-like_dom"/>
</dbReference>
<proteinExistence type="inferred from homology"/>
<dbReference type="InterPro" id="IPR040442">
    <property type="entry name" value="Pyrv_kinase-like_dom_sf"/>
</dbReference>
<dbReference type="InterPro" id="IPR000121">
    <property type="entry name" value="PEP_util_C"/>
</dbReference>
<accession>A0ABT1J8H1</accession>
<keyword evidence="6" id="KW-1185">Reference proteome</keyword>
<organism evidence="5 6">
    <name type="scientific">Kitasatospora paracochleata</name>
    <dbReference type="NCBI Taxonomy" id="58354"/>
    <lineage>
        <taxon>Bacteria</taxon>
        <taxon>Bacillati</taxon>
        <taxon>Actinomycetota</taxon>
        <taxon>Actinomycetes</taxon>
        <taxon>Kitasatosporales</taxon>
        <taxon>Streptomycetaceae</taxon>
        <taxon>Kitasatospora</taxon>
    </lineage>
</organism>
<dbReference type="PANTHER" id="PTHR43030">
    <property type="entry name" value="PHOSPHOENOLPYRUVATE SYNTHASE"/>
    <property type="match status" value="1"/>
</dbReference>
<feature type="domain" description="PEP-utilising enzyme C-terminal" evidence="4">
    <location>
        <begin position="1"/>
        <end position="114"/>
    </location>
</feature>
<gene>
    <name evidence="5" type="ORF">FHR36_006607</name>
</gene>
<dbReference type="PRINTS" id="PR01736">
    <property type="entry name" value="PHPHTRNFRASE"/>
</dbReference>
<dbReference type="InterPro" id="IPR006319">
    <property type="entry name" value="PEP_synth"/>
</dbReference>
<dbReference type="InterPro" id="IPR023151">
    <property type="entry name" value="PEP_util_CS"/>
</dbReference>
<dbReference type="PROSITE" id="PS00742">
    <property type="entry name" value="PEP_ENZYMES_2"/>
    <property type="match status" value="1"/>
</dbReference>
<dbReference type="Proteomes" id="UP001206483">
    <property type="component" value="Unassembled WGS sequence"/>
</dbReference>
<evidence type="ECO:0000256" key="1">
    <source>
        <dbReference type="ARBA" id="ARBA00007837"/>
    </source>
</evidence>
<dbReference type="Gene3D" id="3.20.20.60">
    <property type="entry name" value="Phosphoenolpyruvate-binding domains"/>
    <property type="match status" value="1"/>
</dbReference>
<sequence>MAEIPANVILAAEFAERFDGFSIGSNDLTQLTLGVDRESDALAHLFDETDPAVNRSIETLIATARAVGRPVGLCGQRPSDDPAFTRFLVSAALDSISVAPDSFVAVKEHVAAAERA</sequence>
<name>A0ABT1J8H1_9ACTN</name>
<dbReference type="Pfam" id="PF02896">
    <property type="entry name" value="PEP-utilizers_C"/>
    <property type="match status" value="1"/>
</dbReference>
<reference evidence="5 6" key="1">
    <citation type="submission" date="2022-06" db="EMBL/GenBank/DDBJ databases">
        <title>Sequencing the genomes of 1000 actinobacteria strains.</title>
        <authorList>
            <person name="Klenk H.-P."/>
        </authorList>
    </citation>
    <scope>NUCLEOTIDE SEQUENCE [LARGE SCALE GENOMIC DNA]</scope>
    <source>
        <strain evidence="5 6">DSM 41656</strain>
    </source>
</reference>
<evidence type="ECO:0000256" key="3">
    <source>
        <dbReference type="ARBA" id="ARBA00022840"/>
    </source>
</evidence>
<comment type="similarity">
    <text evidence="1">Belongs to the PEP-utilizing enzyme family.</text>
</comment>
<dbReference type="EMBL" id="JAMZDX010000007">
    <property type="protein sequence ID" value="MCP2313408.1"/>
    <property type="molecule type" value="Genomic_DNA"/>
</dbReference>
<evidence type="ECO:0000313" key="5">
    <source>
        <dbReference type="EMBL" id="MCP2313408.1"/>
    </source>
</evidence>
<dbReference type="RefSeq" id="WP_253803316.1">
    <property type="nucleotide sequence ID" value="NZ_BAAAUB010000006.1"/>
</dbReference>
<keyword evidence="2" id="KW-0547">Nucleotide-binding</keyword>
<protein>
    <submittedName>
        <fullName evidence="5">Phosphoenolpyruvate synthase/pyruvate phosphate dikinase</fullName>
    </submittedName>
</protein>
<keyword evidence="3" id="KW-0067">ATP-binding</keyword>
<evidence type="ECO:0000313" key="6">
    <source>
        <dbReference type="Proteomes" id="UP001206483"/>
    </source>
</evidence>
<evidence type="ECO:0000256" key="2">
    <source>
        <dbReference type="ARBA" id="ARBA00022741"/>
    </source>
</evidence>